<comment type="caution">
    <text evidence="2">The sequence shown here is derived from an EMBL/GenBank/DDBJ whole genome shotgun (WGS) entry which is preliminary data.</text>
</comment>
<dbReference type="EMBL" id="BKZV01000003">
    <property type="protein sequence ID" value="GER83801.1"/>
    <property type="molecule type" value="Genomic_DNA"/>
</dbReference>
<keyword evidence="3" id="KW-1185">Reference proteome</keyword>
<evidence type="ECO:0000313" key="2">
    <source>
        <dbReference type="EMBL" id="GER83801.1"/>
    </source>
</evidence>
<gene>
    <name evidence="2" type="ORF">KTAU_24380</name>
</gene>
<evidence type="ECO:0000256" key="1">
    <source>
        <dbReference type="SAM" id="MobiDB-lite"/>
    </source>
</evidence>
<feature type="compositionally biased region" description="Polar residues" evidence="1">
    <location>
        <begin position="92"/>
        <end position="102"/>
    </location>
</feature>
<reference evidence="2 3" key="1">
    <citation type="journal article" date="2019" name="Int. J. Syst. Evol. Microbiol.">
        <title>Thermogemmatispora aurantia sp. nov. and Thermogemmatispora argillosa sp. nov., within the class Ktedonobacteria, and emended description of the genus Thermogemmatispora.</title>
        <authorList>
            <person name="Zheng Y."/>
            <person name="Wang C.M."/>
            <person name="Sakai Y."/>
            <person name="Abe K."/>
            <person name="Yokota A."/>
            <person name="Yabe S."/>
        </authorList>
    </citation>
    <scope>NUCLEOTIDE SEQUENCE [LARGE SCALE GENOMIC DNA]</scope>
    <source>
        <strain evidence="2 3">A1-2</strain>
    </source>
</reference>
<name>A0A5J4KAW1_9CHLR</name>
<feature type="region of interest" description="Disordered" evidence="1">
    <location>
        <begin position="80"/>
        <end position="102"/>
    </location>
</feature>
<organism evidence="2 3">
    <name type="scientific">Thermogemmatispora aurantia</name>
    <dbReference type="NCBI Taxonomy" id="2045279"/>
    <lineage>
        <taxon>Bacteria</taxon>
        <taxon>Bacillati</taxon>
        <taxon>Chloroflexota</taxon>
        <taxon>Ktedonobacteria</taxon>
        <taxon>Thermogemmatisporales</taxon>
        <taxon>Thermogemmatisporaceae</taxon>
        <taxon>Thermogemmatispora</taxon>
    </lineage>
</organism>
<sequence>MPHRYAIQVKKGKHEKPRHLARRALRAVMLALVDQALGTRQAGGVEVGGARCELRERAVSSESAATSQCGYFAAFMPAGSPSPMPPVERTEAYTSNPVMHER</sequence>
<proteinExistence type="predicted"/>
<evidence type="ECO:0000313" key="3">
    <source>
        <dbReference type="Proteomes" id="UP000334820"/>
    </source>
</evidence>
<dbReference type="AlphaFoldDB" id="A0A5J4KAW1"/>
<dbReference type="Proteomes" id="UP000334820">
    <property type="component" value="Unassembled WGS sequence"/>
</dbReference>
<accession>A0A5J4KAW1</accession>
<protein>
    <submittedName>
        <fullName evidence="2">Uncharacterized protein</fullName>
    </submittedName>
</protein>